<dbReference type="GO" id="GO:0010181">
    <property type="term" value="F:FMN binding"/>
    <property type="evidence" value="ECO:0007669"/>
    <property type="project" value="InterPro"/>
</dbReference>
<dbReference type="GO" id="GO:0042602">
    <property type="term" value="F:riboflavin reductase (NADPH) activity"/>
    <property type="evidence" value="ECO:0007669"/>
    <property type="project" value="TreeGrafter"/>
</dbReference>
<dbReference type="Pfam" id="PF01613">
    <property type="entry name" value="Flavin_Reduct"/>
    <property type="match status" value="1"/>
</dbReference>
<evidence type="ECO:0000256" key="1">
    <source>
        <dbReference type="ARBA" id="ARBA00023002"/>
    </source>
</evidence>
<gene>
    <name evidence="3" type="ORF">JQS43_08500</name>
</gene>
<dbReference type="InterPro" id="IPR050268">
    <property type="entry name" value="NADH-dep_flavin_reductase"/>
</dbReference>
<dbReference type="KEGG" id="nhy:JQS43_08500"/>
<proteinExistence type="predicted"/>
<feature type="domain" description="Flavin reductase like" evidence="2">
    <location>
        <begin position="36"/>
        <end position="181"/>
    </location>
</feature>
<evidence type="ECO:0000313" key="3">
    <source>
        <dbReference type="EMBL" id="QSB16314.1"/>
    </source>
</evidence>
<dbReference type="Gene3D" id="2.30.110.10">
    <property type="entry name" value="Electron Transport, Fmn-binding Protein, Chain A"/>
    <property type="match status" value="1"/>
</dbReference>
<dbReference type="Proteomes" id="UP000662857">
    <property type="component" value="Chromosome"/>
</dbReference>
<dbReference type="AlphaFoldDB" id="A0A895YEN0"/>
<protein>
    <submittedName>
        <fullName evidence="3">Flavin reductase family protein</fullName>
    </submittedName>
</protein>
<organism evidence="3 4">
    <name type="scientific">Natronosporangium hydrolyticum</name>
    <dbReference type="NCBI Taxonomy" id="2811111"/>
    <lineage>
        <taxon>Bacteria</taxon>
        <taxon>Bacillati</taxon>
        <taxon>Actinomycetota</taxon>
        <taxon>Actinomycetes</taxon>
        <taxon>Micromonosporales</taxon>
        <taxon>Micromonosporaceae</taxon>
        <taxon>Natronosporangium</taxon>
    </lineage>
</organism>
<evidence type="ECO:0000313" key="4">
    <source>
        <dbReference type="Proteomes" id="UP000662857"/>
    </source>
</evidence>
<accession>A0A895YEN0</accession>
<dbReference type="PANTHER" id="PTHR30466:SF1">
    <property type="entry name" value="FMN REDUCTASE (NADH) RUTF"/>
    <property type="match status" value="1"/>
</dbReference>
<dbReference type="EMBL" id="CP070499">
    <property type="protein sequence ID" value="QSB16314.1"/>
    <property type="molecule type" value="Genomic_DNA"/>
</dbReference>
<sequence>MAIRQPGTVAAPAEVREVLPVDSADPVTTLGFRTLMSGFPSGVAVVCAVDQQQRPHGMTCTSLCSVTVDPPTLLVSLQVASGTLHALRERGSFTLNLLHAQGQGTAELFASRDPDRFGRATWQPSPVVGAPWLTEAAFALAECRVSQLVPVGDHTLVIGAVVNIQQRPDTPLLYGLRQFASWPGHAG</sequence>
<dbReference type="InterPro" id="IPR002563">
    <property type="entry name" value="Flavin_Rdtase-like_dom"/>
</dbReference>
<dbReference type="PANTHER" id="PTHR30466">
    <property type="entry name" value="FLAVIN REDUCTASE"/>
    <property type="match status" value="1"/>
</dbReference>
<dbReference type="InterPro" id="IPR012349">
    <property type="entry name" value="Split_barrel_FMN-bd"/>
</dbReference>
<evidence type="ECO:0000259" key="2">
    <source>
        <dbReference type="SMART" id="SM00903"/>
    </source>
</evidence>
<keyword evidence="1" id="KW-0560">Oxidoreductase</keyword>
<reference evidence="3" key="1">
    <citation type="submission" date="2021-02" db="EMBL/GenBank/DDBJ databases">
        <title>Natrosporangium hydrolyticum gen. nov., sp. nov, a haloalkaliphilic actinobacterium from a soda solonchak soil.</title>
        <authorList>
            <person name="Sorokin D.Y."/>
            <person name="Khijniak T.V."/>
            <person name="Zakharycheva A.P."/>
            <person name="Boueva O.V."/>
            <person name="Ariskina E.V."/>
            <person name="Hahnke R.L."/>
            <person name="Bunk B."/>
            <person name="Sproer C."/>
            <person name="Schumann P."/>
            <person name="Evtushenko L.I."/>
            <person name="Kublanov I.V."/>
        </authorList>
    </citation>
    <scope>NUCLEOTIDE SEQUENCE</scope>
    <source>
        <strain evidence="3">DSM 106523</strain>
    </source>
</reference>
<dbReference type="SMART" id="SM00903">
    <property type="entry name" value="Flavin_Reduct"/>
    <property type="match status" value="1"/>
</dbReference>
<dbReference type="SUPFAM" id="SSF50475">
    <property type="entry name" value="FMN-binding split barrel"/>
    <property type="match status" value="1"/>
</dbReference>
<dbReference type="RefSeq" id="WP_239678521.1">
    <property type="nucleotide sequence ID" value="NZ_CP070499.1"/>
</dbReference>
<name>A0A895YEN0_9ACTN</name>
<keyword evidence="4" id="KW-1185">Reference proteome</keyword>